<dbReference type="Proteomes" id="UP001172457">
    <property type="component" value="Chromosome 1"/>
</dbReference>
<dbReference type="AlphaFoldDB" id="A0AA38TP30"/>
<proteinExistence type="predicted"/>
<organism evidence="2 3">
    <name type="scientific">Centaurea solstitialis</name>
    <name type="common">yellow star-thistle</name>
    <dbReference type="NCBI Taxonomy" id="347529"/>
    <lineage>
        <taxon>Eukaryota</taxon>
        <taxon>Viridiplantae</taxon>
        <taxon>Streptophyta</taxon>
        <taxon>Embryophyta</taxon>
        <taxon>Tracheophyta</taxon>
        <taxon>Spermatophyta</taxon>
        <taxon>Magnoliopsida</taxon>
        <taxon>eudicotyledons</taxon>
        <taxon>Gunneridae</taxon>
        <taxon>Pentapetalae</taxon>
        <taxon>asterids</taxon>
        <taxon>campanulids</taxon>
        <taxon>Asterales</taxon>
        <taxon>Asteraceae</taxon>
        <taxon>Carduoideae</taxon>
        <taxon>Cardueae</taxon>
        <taxon>Centaureinae</taxon>
        <taxon>Centaurea</taxon>
    </lineage>
</organism>
<sequence>MMELETNKKLSHEATKILANLRTKLPSIAENSEDDDEPSHITSRLDSMNNKFTIQNYGPDDAKEYLEAMDKARRLVNNEPYLETTGYESITGSSNVMP</sequence>
<name>A0AA38TP30_9ASTR</name>
<dbReference type="EMBL" id="JARYMX010000001">
    <property type="protein sequence ID" value="KAJ9564478.1"/>
    <property type="molecule type" value="Genomic_DNA"/>
</dbReference>
<evidence type="ECO:0000313" key="3">
    <source>
        <dbReference type="Proteomes" id="UP001172457"/>
    </source>
</evidence>
<accession>A0AA38TP30</accession>
<evidence type="ECO:0000256" key="1">
    <source>
        <dbReference type="SAM" id="MobiDB-lite"/>
    </source>
</evidence>
<reference evidence="2" key="1">
    <citation type="submission" date="2023-03" db="EMBL/GenBank/DDBJ databases">
        <title>Chromosome-scale reference genome and RAD-based genetic map of yellow starthistle (Centaurea solstitialis) reveal putative structural variation and QTLs associated with invader traits.</title>
        <authorList>
            <person name="Reatini B."/>
            <person name="Cang F.A."/>
            <person name="Jiang Q."/>
            <person name="Mckibben M.T.W."/>
            <person name="Barker M.S."/>
            <person name="Rieseberg L.H."/>
            <person name="Dlugosch K.M."/>
        </authorList>
    </citation>
    <scope>NUCLEOTIDE SEQUENCE</scope>
    <source>
        <strain evidence="2">CAN-66</strain>
        <tissue evidence="2">Leaf</tissue>
    </source>
</reference>
<comment type="caution">
    <text evidence="2">The sequence shown here is derived from an EMBL/GenBank/DDBJ whole genome shotgun (WGS) entry which is preliminary data.</text>
</comment>
<feature type="region of interest" description="Disordered" evidence="1">
    <location>
        <begin position="28"/>
        <end position="47"/>
    </location>
</feature>
<gene>
    <name evidence="2" type="ORF">OSB04_000444</name>
</gene>
<evidence type="ECO:0000313" key="2">
    <source>
        <dbReference type="EMBL" id="KAJ9564478.1"/>
    </source>
</evidence>
<protein>
    <submittedName>
        <fullName evidence="2">Uncharacterized protein</fullName>
    </submittedName>
</protein>
<keyword evidence="3" id="KW-1185">Reference proteome</keyword>